<dbReference type="NCBIfam" id="NF033511">
    <property type="entry name" value="metallo_CpaA"/>
    <property type="match status" value="1"/>
</dbReference>
<feature type="chain" id="PRO_5006596739" evidence="1">
    <location>
        <begin position="20"/>
        <end position="595"/>
    </location>
</feature>
<keyword evidence="4" id="KW-1185">Reference proteome</keyword>
<dbReference type="eggNOG" id="COG3291">
    <property type="taxonomic scope" value="Bacteria"/>
</dbReference>
<feature type="signal peptide" evidence="1">
    <location>
        <begin position="1"/>
        <end position="19"/>
    </location>
</feature>
<dbReference type="GO" id="GO:0008237">
    <property type="term" value="F:metallopeptidase activity"/>
    <property type="evidence" value="ECO:0007669"/>
    <property type="project" value="InterPro"/>
</dbReference>
<gene>
    <name evidence="3" type="ORF">LA76x_1676</name>
</gene>
<evidence type="ECO:0000256" key="1">
    <source>
        <dbReference type="SAM" id="SignalP"/>
    </source>
</evidence>
<dbReference type="AlphaFoldDB" id="A0A0S2F8E8"/>
<evidence type="ECO:0000313" key="4">
    <source>
        <dbReference type="Proteomes" id="UP000060787"/>
    </source>
</evidence>
<dbReference type="KEGG" id="lab:LA76x_1676"/>
<reference evidence="3 4" key="1">
    <citation type="journal article" date="2015" name="BMC Genomics">
        <title>Comparative genomics and metabolic profiling of the genus Lysobacter.</title>
        <authorList>
            <person name="de Bruijn I."/>
            <person name="Cheng X."/>
            <person name="de Jager V."/>
            <person name="Exposito R.G."/>
            <person name="Watrous J."/>
            <person name="Patel N."/>
            <person name="Postma J."/>
            <person name="Dorrestein P.C."/>
            <person name="Kobayashi D."/>
            <person name="Raaijmakers J.M."/>
        </authorList>
    </citation>
    <scope>NUCLEOTIDE SEQUENCE [LARGE SCALE GENOMIC DNA]</scope>
    <source>
        <strain evidence="3 4">76</strain>
    </source>
</reference>
<dbReference type="Pfam" id="PF13582">
    <property type="entry name" value="Reprolysin_3"/>
    <property type="match status" value="1"/>
</dbReference>
<organism evidence="3 4">
    <name type="scientific">Lysobacter antibioticus</name>
    <dbReference type="NCBI Taxonomy" id="84531"/>
    <lineage>
        <taxon>Bacteria</taxon>
        <taxon>Pseudomonadati</taxon>
        <taxon>Pseudomonadota</taxon>
        <taxon>Gammaproteobacteria</taxon>
        <taxon>Lysobacterales</taxon>
        <taxon>Lysobacteraceae</taxon>
        <taxon>Lysobacter</taxon>
    </lineage>
</organism>
<accession>A0A0S2F8E8</accession>
<sequence>MKKLSIGLLAMLFCINANATDLSPNTIGGGDIPGDYAAIDFYMKNRDWAPTLTLSNDAADQSTVAIYTTASMKSNLIAGNTDYPLSSLTLNTGDEVSFVYRASKQQWSMNAPSLSPNSNGGSGAIPAYTSGKLLRFDLANGDWAQTITLPASAPDGSVIAIASTATWTSRIDAQNVMFAGTFNIRTGDQYAFVFRANLQRWVSVKTPEQALNAAAVGAQMTVPVVPYTKVSFSNGNWVPEIILPTTAGDRDRISLTSDATWTANISNQNLEAAGSLKLFTGARYDFIFIKEKNRWVLQSSPEVAYTADSLGGSQLPDMKSPAARYTAADGNWIASLALPVNASPGDRLVVKSDASWDFNVSGQSTTFGTVPVRKGETLRFVRNAAGAWALDTRIVTMLLIYSEEAATQLGEVAAQMRLLEGLRLTNDALENSRVNFYVKAAGLLKRQFQAETLGDILNAVLKDSVVASTRSQLAADAVYYEGTEEGCGLAWVAAAKDNMIGSGSLACGTTVMRHEFGHNMGLNHGDASTGGSAPYAKGYSLIGDIMGGNGIAYYSNPNLYTSDYTVAMGVPMGIADVTDSARALNERSLEVSQYY</sequence>
<dbReference type="SUPFAM" id="SSF55486">
    <property type="entry name" value="Metalloproteases ('zincins'), catalytic domain"/>
    <property type="match status" value="1"/>
</dbReference>
<feature type="domain" description="Metalloprotease StcE beta-sandwich" evidence="2">
    <location>
        <begin position="133"/>
        <end position="203"/>
    </location>
</feature>
<dbReference type="Proteomes" id="UP000060787">
    <property type="component" value="Chromosome"/>
</dbReference>
<dbReference type="PATRIC" id="fig|84531.8.peg.1704"/>
<feature type="domain" description="Metalloprotease StcE beta-sandwich" evidence="2">
    <location>
        <begin position="321"/>
        <end position="391"/>
    </location>
</feature>
<feature type="domain" description="Metalloprotease StcE beta-sandwich" evidence="2">
    <location>
        <begin position="226"/>
        <end position="299"/>
    </location>
</feature>
<dbReference type="EMBL" id="CP011129">
    <property type="protein sequence ID" value="ALN79832.1"/>
    <property type="molecule type" value="Genomic_DNA"/>
</dbReference>
<name>A0A0S2F8E8_LYSAN</name>
<evidence type="ECO:0000313" key="3">
    <source>
        <dbReference type="EMBL" id="ALN79832.1"/>
    </source>
</evidence>
<dbReference type="RefSeq" id="WP_057917327.1">
    <property type="nucleotide sequence ID" value="NZ_CP011129.1"/>
</dbReference>
<keyword evidence="1" id="KW-0732">Signal</keyword>
<dbReference type="InterPro" id="IPR048990">
    <property type="entry name" value="StcE_b-sandwich"/>
</dbReference>
<proteinExistence type="predicted"/>
<dbReference type="Gene3D" id="3.40.390.10">
    <property type="entry name" value="Collagenase (Catalytic Domain)"/>
    <property type="match status" value="1"/>
</dbReference>
<dbReference type="InterPro" id="IPR024079">
    <property type="entry name" value="MetalloPept_cat_dom_sf"/>
</dbReference>
<evidence type="ECO:0000259" key="2">
    <source>
        <dbReference type="Pfam" id="PF20944"/>
    </source>
</evidence>
<dbReference type="STRING" id="84531.LA76x_1676"/>
<protein>
    <submittedName>
        <fullName evidence="3">Metallo-peptidase M12B Reprolysin-like family protein</fullName>
    </submittedName>
</protein>
<dbReference type="Gene3D" id="2.60.120.1230">
    <property type="match status" value="4"/>
</dbReference>
<dbReference type="Pfam" id="PF20944">
    <property type="entry name" value="StcE_b-sandwich"/>
    <property type="match status" value="4"/>
</dbReference>
<feature type="domain" description="Metalloprotease StcE beta-sandwich" evidence="2">
    <location>
        <begin position="38"/>
        <end position="109"/>
    </location>
</feature>